<name>A0ABD0JE45_9CAEN</name>
<dbReference type="AlphaFoldDB" id="A0ABD0JE45"/>
<dbReference type="Gene3D" id="4.10.70.30">
    <property type="match status" value="1"/>
</dbReference>
<dbReference type="Proteomes" id="UP001519460">
    <property type="component" value="Unassembled WGS sequence"/>
</dbReference>
<feature type="active site" evidence="2">
    <location>
        <position position="389"/>
    </location>
</feature>
<comment type="caution">
    <text evidence="7">The sequence shown here is derived from an EMBL/GenBank/DDBJ whole genome shotgun (WGS) entry which is preliminary data.</text>
</comment>
<proteinExistence type="predicted"/>
<protein>
    <submittedName>
        <fullName evidence="7">Uncharacterized protein</fullName>
    </submittedName>
</protein>
<feature type="compositionally biased region" description="Polar residues" evidence="3">
    <location>
        <begin position="739"/>
        <end position="748"/>
    </location>
</feature>
<evidence type="ECO:0000313" key="7">
    <source>
        <dbReference type="EMBL" id="KAK7471784.1"/>
    </source>
</evidence>
<dbReference type="PROSITE" id="PS50214">
    <property type="entry name" value="DISINTEGRIN_2"/>
    <property type="match status" value="1"/>
</dbReference>
<dbReference type="PANTHER" id="PTHR45702:SF6">
    <property type="entry name" value="DISINTEGRIN AND METALLOPROTEINASE DOMAIN-CONTAINING PROTEIN 17"/>
    <property type="match status" value="1"/>
</dbReference>
<keyword evidence="2" id="KW-0862">Zinc</keyword>
<dbReference type="Gene3D" id="4.10.70.10">
    <property type="entry name" value="Disintegrin domain"/>
    <property type="match status" value="1"/>
</dbReference>
<feature type="domain" description="Peptidase M12B" evidence="6">
    <location>
        <begin position="213"/>
        <end position="456"/>
    </location>
</feature>
<gene>
    <name evidence="7" type="ORF">BaRGS_00035566</name>
</gene>
<sequence length="777" mass="86340">MLVNALIFVFAGASANIHSKLRYFETLLKTEIVSRRRREADRSHPEMTQVSFHAFGRTFDLVIFPGSPVISPDFQAQTSDRHGKIASFHVDTNDVFMGHLAEDRTVPVTAYYDEGVLCASVRFPGETYVTEPAWRHLPPSVNYSVIVYRSSDILWDALNPTTTPELEGRRLFQDSINFHGDIPLGDLYRPVHKSVNETRGKARNRRRTGSRKKICPLLVVVDYDFYKDIGTTRRNTIQHITGMLQYINEVYQKTDWDPPNGMKGYGIQLKRIIIHTEYTKTLGHYNQQCVTWTAQKKLEAFYRNAPVSLKNFCLGHLVTSYSFADGTLGLSVVASPDGRYPGGICTRSARLKPEDIRKPVYPNVALSTGKGMSERFLLKLQFELVMAHEIGHCWGANHDPDTDECAPGSEVGGKFIMWYSFISGVEENNDVFSPCSKRDIALVLKAKADRCFVEDTAGTTIFTDRALSPEVTVNKGDKPPDLCGNAVINHGEECDVGLVTNDTDPCCTSRCTLKRGAECSDVNFGCCADCKVAPKGITCAGEHTVPCRKAASCNGASLVCPEAEPADDNMECLDKGTCLGGRCLSFCESLGIARGEPLRPCMCDHNTTASCRFCCMRSDVTGSERSCTPTEEVRADGRPCLVGYCQDGVCHKLETKLTVRLFGFAFRLDKFVDFVYTNIVPLIVVLCFLLWVPVVHWVSKRDTLVCNKRRRIRLNYLALCRNPPFQCPALAASRQSSASTPCSMSSFASGPDSERGDHQRSSRGGRELHALPGIRTH</sequence>
<evidence type="ECO:0000259" key="6">
    <source>
        <dbReference type="PROSITE" id="PS50215"/>
    </source>
</evidence>
<dbReference type="PROSITE" id="PS50215">
    <property type="entry name" value="ADAM_MEPRO"/>
    <property type="match status" value="1"/>
</dbReference>
<feature type="compositionally biased region" description="Basic and acidic residues" evidence="3">
    <location>
        <begin position="752"/>
        <end position="769"/>
    </location>
</feature>
<feature type="transmembrane region" description="Helical" evidence="4">
    <location>
        <begin position="679"/>
        <end position="699"/>
    </location>
</feature>
<keyword evidence="4" id="KW-0472">Membrane</keyword>
<dbReference type="InterPro" id="IPR001762">
    <property type="entry name" value="Disintegrin_dom"/>
</dbReference>
<feature type="domain" description="Disintegrin" evidence="5">
    <location>
        <begin position="480"/>
        <end position="568"/>
    </location>
</feature>
<evidence type="ECO:0000313" key="8">
    <source>
        <dbReference type="Proteomes" id="UP001519460"/>
    </source>
</evidence>
<dbReference type="GO" id="GO:0046872">
    <property type="term" value="F:metal ion binding"/>
    <property type="evidence" value="ECO:0007669"/>
    <property type="project" value="UniProtKB-KW"/>
</dbReference>
<dbReference type="InterPro" id="IPR036436">
    <property type="entry name" value="Disintegrin_dom_sf"/>
</dbReference>
<keyword evidence="8" id="KW-1185">Reference proteome</keyword>
<feature type="binding site" evidence="2">
    <location>
        <position position="398"/>
    </location>
    <ligand>
        <name>Zn(2+)</name>
        <dbReference type="ChEBI" id="CHEBI:29105"/>
        <note>catalytic</note>
    </ligand>
</feature>
<dbReference type="PANTHER" id="PTHR45702">
    <property type="entry name" value="ADAM10/ADAM17 METALLOPEPTIDASE FAMILY MEMBER"/>
    <property type="match status" value="1"/>
</dbReference>
<keyword evidence="2" id="KW-0479">Metal-binding</keyword>
<feature type="binding site" evidence="2">
    <location>
        <position position="392"/>
    </location>
    <ligand>
        <name>Zn(2+)</name>
        <dbReference type="ChEBI" id="CHEBI:29105"/>
        <note>catalytic</note>
    </ligand>
</feature>
<feature type="binding site" evidence="2">
    <location>
        <position position="388"/>
    </location>
    <ligand>
        <name>Zn(2+)</name>
        <dbReference type="ChEBI" id="CHEBI:29105"/>
        <note>catalytic</note>
    </ligand>
</feature>
<feature type="region of interest" description="Disordered" evidence="3">
    <location>
        <begin position="739"/>
        <end position="777"/>
    </location>
</feature>
<dbReference type="SMART" id="SM00050">
    <property type="entry name" value="DISIN"/>
    <property type="match status" value="1"/>
</dbReference>
<keyword evidence="4" id="KW-0812">Transmembrane</keyword>
<dbReference type="InterPro" id="IPR024079">
    <property type="entry name" value="MetalloPept_cat_dom_sf"/>
</dbReference>
<dbReference type="InterPro" id="IPR001590">
    <property type="entry name" value="Peptidase_M12B"/>
</dbReference>
<evidence type="ECO:0000256" key="4">
    <source>
        <dbReference type="SAM" id="Phobius"/>
    </source>
</evidence>
<dbReference type="FunFam" id="4.10.70.10:FF:000003">
    <property type="entry name" value="Disintegrin and metalloproteinase domain-containing protein 17"/>
    <property type="match status" value="1"/>
</dbReference>
<dbReference type="InterPro" id="IPR051489">
    <property type="entry name" value="ADAM_Metalloproteinase"/>
</dbReference>
<dbReference type="SUPFAM" id="SSF57552">
    <property type="entry name" value="Blood coagulation inhibitor (disintegrin)"/>
    <property type="match status" value="1"/>
</dbReference>
<evidence type="ECO:0000256" key="3">
    <source>
        <dbReference type="SAM" id="MobiDB-lite"/>
    </source>
</evidence>
<evidence type="ECO:0000259" key="5">
    <source>
        <dbReference type="PROSITE" id="PS50214"/>
    </source>
</evidence>
<reference evidence="7 8" key="1">
    <citation type="journal article" date="2023" name="Sci. Data">
        <title>Genome assembly of the Korean intertidal mud-creeper Batillaria attramentaria.</title>
        <authorList>
            <person name="Patra A.K."/>
            <person name="Ho P.T."/>
            <person name="Jun S."/>
            <person name="Lee S.J."/>
            <person name="Kim Y."/>
            <person name="Won Y.J."/>
        </authorList>
    </citation>
    <scope>NUCLEOTIDE SEQUENCE [LARGE SCALE GENOMIC DNA]</scope>
    <source>
        <strain evidence="7">Wonlab-2016</strain>
    </source>
</reference>
<comment type="caution">
    <text evidence="2">Lacks conserved residue(s) required for the propagation of feature annotation.</text>
</comment>
<keyword evidence="1" id="KW-1015">Disulfide bond</keyword>
<keyword evidence="4" id="KW-1133">Transmembrane helix</keyword>
<dbReference type="SUPFAM" id="SSF55486">
    <property type="entry name" value="Metalloproteases ('zincins'), catalytic domain"/>
    <property type="match status" value="1"/>
</dbReference>
<evidence type="ECO:0000256" key="1">
    <source>
        <dbReference type="ARBA" id="ARBA00023157"/>
    </source>
</evidence>
<dbReference type="Pfam" id="PF13574">
    <property type="entry name" value="Reprolysin_2"/>
    <property type="match status" value="1"/>
</dbReference>
<dbReference type="EMBL" id="JACVVK020000478">
    <property type="protein sequence ID" value="KAK7471784.1"/>
    <property type="molecule type" value="Genomic_DNA"/>
</dbReference>
<accession>A0ABD0JE45</accession>
<organism evidence="7 8">
    <name type="scientific">Batillaria attramentaria</name>
    <dbReference type="NCBI Taxonomy" id="370345"/>
    <lineage>
        <taxon>Eukaryota</taxon>
        <taxon>Metazoa</taxon>
        <taxon>Spiralia</taxon>
        <taxon>Lophotrochozoa</taxon>
        <taxon>Mollusca</taxon>
        <taxon>Gastropoda</taxon>
        <taxon>Caenogastropoda</taxon>
        <taxon>Sorbeoconcha</taxon>
        <taxon>Cerithioidea</taxon>
        <taxon>Batillariidae</taxon>
        <taxon>Batillaria</taxon>
    </lineage>
</organism>
<dbReference type="Gene3D" id="3.40.390.10">
    <property type="entry name" value="Collagenase (Catalytic Domain)"/>
    <property type="match status" value="1"/>
</dbReference>
<evidence type="ECO:0000256" key="2">
    <source>
        <dbReference type="PROSITE-ProRule" id="PRU00276"/>
    </source>
</evidence>